<name>A0A5J5A1W8_9ASTE</name>
<sequence>MYDSQIGSKRGVLVLNGTEATPMYTGLGTVSVIPRLVNHQSDPSSVVKKIQNVWNRGLQQMAVKKENARCTI</sequence>
<protein>
    <submittedName>
        <fullName evidence="1">Uncharacterized protein</fullName>
    </submittedName>
</protein>
<proteinExistence type="predicted"/>
<accession>A0A5J5A1W8</accession>
<dbReference type="Proteomes" id="UP000325577">
    <property type="component" value="Linkage Group LG4"/>
</dbReference>
<organism evidence="1 2">
    <name type="scientific">Nyssa sinensis</name>
    <dbReference type="NCBI Taxonomy" id="561372"/>
    <lineage>
        <taxon>Eukaryota</taxon>
        <taxon>Viridiplantae</taxon>
        <taxon>Streptophyta</taxon>
        <taxon>Embryophyta</taxon>
        <taxon>Tracheophyta</taxon>
        <taxon>Spermatophyta</taxon>
        <taxon>Magnoliopsida</taxon>
        <taxon>eudicotyledons</taxon>
        <taxon>Gunneridae</taxon>
        <taxon>Pentapetalae</taxon>
        <taxon>asterids</taxon>
        <taxon>Cornales</taxon>
        <taxon>Nyssaceae</taxon>
        <taxon>Nyssa</taxon>
    </lineage>
</organism>
<gene>
    <name evidence="1" type="ORF">F0562_010873</name>
</gene>
<dbReference type="AlphaFoldDB" id="A0A5J5A1W8"/>
<dbReference type="EMBL" id="CM018047">
    <property type="protein sequence ID" value="KAA8524450.1"/>
    <property type="molecule type" value="Genomic_DNA"/>
</dbReference>
<evidence type="ECO:0000313" key="1">
    <source>
        <dbReference type="EMBL" id="KAA8524450.1"/>
    </source>
</evidence>
<reference evidence="1 2" key="1">
    <citation type="submission" date="2019-09" db="EMBL/GenBank/DDBJ databases">
        <title>A chromosome-level genome assembly of the Chinese tupelo Nyssa sinensis.</title>
        <authorList>
            <person name="Yang X."/>
            <person name="Kang M."/>
            <person name="Yang Y."/>
            <person name="Xiong H."/>
            <person name="Wang M."/>
            <person name="Zhang Z."/>
            <person name="Wang Z."/>
            <person name="Wu H."/>
            <person name="Ma T."/>
            <person name="Liu J."/>
            <person name="Xi Z."/>
        </authorList>
    </citation>
    <scope>NUCLEOTIDE SEQUENCE [LARGE SCALE GENOMIC DNA]</scope>
    <source>
        <strain evidence="1">J267</strain>
        <tissue evidence="1">Leaf</tissue>
    </source>
</reference>
<evidence type="ECO:0000313" key="2">
    <source>
        <dbReference type="Proteomes" id="UP000325577"/>
    </source>
</evidence>
<keyword evidence="2" id="KW-1185">Reference proteome</keyword>